<dbReference type="EC" id="1.14.18.1" evidence="2"/>
<name>A0AAN6WMI1_9PEZI</name>
<reference evidence="9" key="2">
    <citation type="submission" date="2023-05" db="EMBL/GenBank/DDBJ databases">
        <authorList>
            <consortium name="Lawrence Berkeley National Laboratory"/>
            <person name="Steindorff A."/>
            <person name="Hensen N."/>
            <person name="Bonometti L."/>
            <person name="Westerberg I."/>
            <person name="Brannstrom I.O."/>
            <person name="Guillou S."/>
            <person name="Cros-Aarteil S."/>
            <person name="Calhoun S."/>
            <person name="Haridas S."/>
            <person name="Kuo A."/>
            <person name="Mondo S."/>
            <person name="Pangilinan J."/>
            <person name="Riley R."/>
            <person name="Labutti K."/>
            <person name="Andreopoulos B."/>
            <person name="Lipzen A."/>
            <person name="Chen C."/>
            <person name="Yanf M."/>
            <person name="Daum C."/>
            <person name="Ng V."/>
            <person name="Clum A."/>
            <person name="Ohm R."/>
            <person name="Martin F."/>
            <person name="Silar P."/>
            <person name="Natvig D."/>
            <person name="Lalanne C."/>
            <person name="Gautier V."/>
            <person name="Ament-Velasquez S.L."/>
            <person name="Kruys A."/>
            <person name="Hutchinson M.I."/>
            <person name="Powell A.J."/>
            <person name="Barry K."/>
            <person name="Miller A.N."/>
            <person name="Grigoriev I.V."/>
            <person name="Debuchy R."/>
            <person name="Gladieux P."/>
            <person name="Thoren M.H."/>
            <person name="Johannesson H."/>
        </authorList>
    </citation>
    <scope>NUCLEOTIDE SEQUENCE</scope>
    <source>
        <strain evidence="9">PSN309</strain>
    </source>
</reference>
<evidence type="ECO:0000256" key="2">
    <source>
        <dbReference type="ARBA" id="ARBA00011906"/>
    </source>
</evidence>
<sequence>MAPNLHWREFIRDGSRDIDHSADAQFLAANYVDFFGSWLQQDKNYEVLTFDALTKAFFEQQDKFETQVFMVADASFVTPSEKPTGNWFSGFVRLLTVVFRAGSTPFSQSPTDFTFCIVGSSNLTSDTAFLQVASWDGRTYRYYQRDRIGWNYFGNAKDAFGRNAYLGPFNGHVNGAVIMKELHEPWIHWYNPSSPGDFSACFTDTQKKAFLEAPYITQPGSKPRLLSALTVGPDVLERYIKTGVSNFFNQRLNADFFVDSGKSKLVETPLNISRWVAHILLTTTVNIAAAKMDSGGTSFQIPADHFYDSELLQNAGVGQLLQGDDIPTLQASISLGEYQTFVSELGLSMIQQAAKMNEPYDADYLELPISVLGADARRDRGKTLGFRIIAKGSEGQAPFNILQASYEDAQGVTKVQMLKKQGKKWIGLFTQNTFNALMMLDFWNPIYSWKRGVLMLYVPQQTNWDGDALDLEKRFIENVNNSSFVKSGITDSPEYQFLQLLKAPLSEHQENIANYFKAIEVRLKGRDTRAEAILDYFKLAESRRRIYRPLPLDEFGPTMPYALNFAKGEIPMLEMKSDGTIQPMSARGQKFLLDWTKSLSSVNPEIIPASVKSNGPISVSALPRPSVLALPCQGGLDSTTTGEVLASRGCPYAKRAGEFEADAVSPEKSFALVSTSSNAQVPEFASLSLASKPKTPNWEDDILPLITEPYWIHPDKCKEKGSGWVKAMVKWGGWDLGDYKDVTAGTRPVSIYRHLRSKSMPVTRDPNDYWPEEALEAFRLWANAGFPPDASTVVAPKMVIPAPADPPPTYRIRPDVMSLSKEELAIYQSKLDDILQVGQLGSKWQELGLLHAEWCLHYQEATFLWHRAFLLHVEELIDHPIPYWNGFSVDSSSPTSPYAGVPRVFFEETYLHPDDGLPRPNPLKYALSLNGVSKSGPESCFVTRDPILGTGPSHPDWQCKISLFKLYHDQITHALSQKTFTSSPDTVEGFGIPWANITEFSQNQKDTLYPFRFDFDGLFEQVHDNFHGWVGPDMADNTYTAFDPIFLSYHGNMDRLAGMFMDAHPENSFTSRFPLQPFVEGGKKVRYEDPRRWVFTTIGDMAGDSRGLGYMYSPPLSADVFDPLEVVSEKNVAAGVGPASGGRAVNLPVMESSQIAVAENAKRQKTPYVVFLGVGCTDSSYRIDVFTADADSLAADPVGNPDYIGQITRLGMGPGRPGGGGGEGNVSTRRCRKPEVTRVLRAEKVADRFAAAAVEEKDGEGGSLVQIVVTDLETERKLERGEYEHLPGFEARVVWLAT</sequence>
<evidence type="ECO:0000256" key="1">
    <source>
        <dbReference type="ARBA" id="ARBA00009928"/>
    </source>
</evidence>
<reference evidence="9" key="1">
    <citation type="journal article" date="2023" name="Mol. Phylogenet. Evol.">
        <title>Genome-scale phylogeny and comparative genomics of the fungal order Sordariales.</title>
        <authorList>
            <person name="Hensen N."/>
            <person name="Bonometti L."/>
            <person name="Westerberg I."/>
            <person name="Brannstrom I.O."/>
            <person name="Guillou S."/>
            <person name="Cros-Aarteil S."/>
            <person name="Calhoun S."/>
            <person name="Haridas S."/>
            <person name="Kuo A."/>
            <person name="Mondo S."/>
            <person name="Pangilinan J."/>
            <person name="Riley R."/>
            <person name="LaButti K."/>
            <person name="Andreopoulos B."/>
            <person name="Lipzen A."/>
            <person name="Chen C."/>
            <person name="Yan M."/>
            <person name="Daum C."/>
            <person name="Ng V."/>
            <person name="Clum A."/>
            <person name="Steindorff A."/>
            <person name="Ohm R.A."/>
            <person name="Martin F."/>
            <person name="Silar P."/>
            <person name="Natvig D.O."/>
            <person name="Lalanne C."/>
            <person name="Gautier V."/>
            <person name="Ament-Velasquez S.L."/>
            <person name="Kruys A."/>
            <person name="Hutchinson M.I."/>
            <person name="Powell A.J."/>
            <person name="Barry K."/>
            <person name="Miller A.N."/>
            <person name="Grigoriev I.V."/>
            <person name="Debuchy R."/>
            <person name="Gladieux P."/>
            <person name="Hiltunen Thoren M."/>
            <person name="Johannesson H."/>
        </authorList>
    </citation>
    <scope>NUCLEOTIDE SEQUENCE</scope>
    <source>
        <strain evidence="9">PSN309</strain>
    </source>
</reference>
<comment type="similarity">
    <text evidence="1">Belongs to the tyrosinase family.</text>
</comment>
<dbReference type="GO" id="GO:0004503">
    <property type="term" value="F:tyrosinase activity"/>
    <property type="evidence" value="ECO:0007669"/>
    <property type="project" value="UniProtKB-EC"/>
</dbReference>
<evidence type="ECO:0000313" key="9">
    <source>
        <dbReference type="EMBL" id="KAK4184363.1"/>
    </source>
</evidence>
<keyword evidence="3" id="KW-0479">Metal-binding</keyword>
<dbReference type="GO" id="GO:0046872">
    <property type="term" value="F:metal ion binding"/>
    <property type="evidence" value="ECO:0007669"/>
    <property type="project" value="UniProtKB-KW"/>
</dbReference>
<dbReference type="SUPFAM" id="SSF48056">
    <property type="entry name" value="Di-copper centre-containing domain"/>
    <property type="match status" value="1"/>
</dbReference>
<dbReference type="Pfam" id="PF00264">
    <property type="entry name" value="Tyrosinase"/>
    <property type="match status" value="1"/>
</dbReference>
<dbReference type="InterPro" id="IPR050316">
    <property type="entry name" value="Tyrosinase/Hemocyanin"/>
</dbReference>
<proteinExistence type="inferred from homology"/>
<organism evidence="9 10">
    <name type="scientific">Podospora australis</name>
    <dbReference type="NCBI Taxonomy" id="1536484"/>
    <lineage>
        <taxon>Eukaryota</taxon>
        <taxon>Fungi</taxon>
        <taxon>Dikarya</taxon>
        <taxon>Ascomycota</taxon>
        <taxon>Pezizomycotina</taxon>
        <taxon>Sordariomycetes</taxon>
        <taxon>Sordariomycetidae</taxon>
        <taxon>Sordariales</taxon>
        <taxon>Podosporaceae</taxon>
        <taxon>Podospora</taxon>
    </lineage>
</organism>
<evidence type="ECO:0000256" key="4">
    <source>
        <dbReference type="ARBA" id="ARBA00023008"/>
    </source>
</evidence>
<feature type="domain" description="Tyrosinase copper-binding" evidence="8">
    <location>
        <begin position="1043"/>
        <end position="1054"/>
    </location>
</feature>
<protein>
    <recommendedName>
        <fullName evidence="2">tyrosinase</fullName>
        <ecNumber evidence="2">1.14.18.1</ecNumber>
    </recommendedName>
</protein>
<evidence type="ECO:0000256" key="6">
    <source>
        <dbReference type="ARBA" id="ARBA00048233"/>
    </source>
</evidence>
<comment type="catalytic activity">
    <reaction evidence="7">
        <text>L-tyrosine + O2 = L-dopaquinone + H2O</text>
        <dbReference type="Rhea" id="RHEA:18117"/>
        <dbReference type="ChEBI" id="CHEBI:15377"/>
        <dbReference type="ChEBI" id="CHEBI:15379"/>
        <dbReference type="ChEBI" id="CHEBI:57924"/>
        <dbReference type="ChEBI" id="CHEBI:58315"/>
        <dbReference type="EC" id="1.14.18.1"/>
    </reaction>
</comment>
<dbReference type="GO" id="GO:0042438">
    <property type="term" value="P:melanin biosynthetic process"/>
    <property type="evidence" value="ECO:0007669"/>
    <property type="project" value="UniProtKB-KW"/>
</dbReference>
<evidence type="ECO:0000256" key="5">
    <source>
        <dbReference type="ARBA" id="ARBA00023101"/>
    </source>
</evidence>
<dbReference type="PROSITE" id="PS00498">
    <property type="entry name" value="TYROSINASE_2"/>
    <property type="match status" value="1"/>
</dbReference>
<gene>
    <name evidence="9" type="ORF">QBC35DRAFT_59114</name>
</gene>
<dbReference type="Proteomes" id="UP001302126">
    <property type="component" value="Unassembled WGS sequence"/>
</dbReference>
<comment type="catalytic activity">
    <reaction evidence="6">
        <text>2 L-dopa + O2 = 2 L-dopaquinone + 2 H2O</text>
        <dbReference type="Rhea" id="RHEA:34287"/>
        <dbReference type="ChEBI" id="CHEBI:15377"/>
        <dbReference type="ChEBI" id="CHEBI:15379"/>
        <dbReference type="ChEBI" id="CHEBI:57504"/>
        <dbReference type="ChEBI" id="CHEBI:57924"/>
        <dbReference type="EC" id="1.14.18.1"/>
    </reaction>
</comment>
<evidence type="ECO:0000256" key="3">
    <source>
        <dbReference type="ARBA" id="ARBA00022723"/>
    </source>
</evidence>
<keyword evidence="5" id="KW-0470">Melanin biosynthesis</keyword>
<dbReference type="InterPro" id="IPR008922">
    <property type="entry name" value="Di-copper_centre_dom_sf"/>
</dbReference>
<keyword evidence="10" id="KW-1185">Reference proteome</keyword>
<evidence type="ECO:0000259" key="8">
    <source>
        <dbReference type="PROSITE" id="PS00498"/>
    </source>
</evidence>
<dbReference type="Gene3D" id="1.10.1280.10">
    <property type="entry name" value="Di-copper center containing domain from catechol oxidase"/>
    <property type="match status" value="1"/>
</dbReference>
<keyword evidence="4" id="KW-0186">Copper</keyword>
<accession>A0AAN6WMI1</accession>
<evidence type="ECO:0000313" key="10">
    <source>
        <dbReference type="Proteomes" id="UP001302126"/>
    </source>
</evidence>
<dbReference type="InterPro" id="IPR002227">
    <property type="entry name" value="Tyrosinase_Cu-bd"/>
</dbReference>
<dbReference type="PANTHER" id="PTHR11474">
    <property type="entry name" value="TYROSINASE FAMILY MEMBER"/>
    <property type="match status" value="1"/>
</dbReference>
<dbReference type="EMBL" id="MU864492">
    <property type="protein sequence ID" value="KAK4184363.1"/>
    <property type="molecule type" value="Genomic_DNA"/>
</dbReference>
<comment type="caution">
    <text evidence="9">The sequence shown here is derived from an EMBL/GenBank/DDBJ whole genome shotgun (WGS) entry which is preliminary data.</text>
</comment>
<evidence type="ECO:0000256" key="7">
    <source>
        <dbReference type="ARBA" id="ARBA00048881"/>
    </source>
</evidence>
<dbReference type="PANTHER" id="PTHR11474:SF76">
    <property type="entry name" value="SHKT DOMAIN-CONTAINING PROTEIN"/>
    <property type="match status" value="1"/>
</dbReference>